<organism evidence="1 2">
    <name type="scientific">Paenibacillus alvei TS-15</name>
    <dbReference type="NCBI Taxonomy" id="1117108"/>
    <lineage>
        <taxon>Bacteria</taxon>
        <taxon>Bacillati</taxon>
        <taxon>Bacillota</taxon>
        <taxon>Bacilli</taxon>
        <taxon>Bacillales</taxon>
        <taxon>Paenibacillaceae</taxon>
        <taxon>Paenibacillus</taxon>
    </lineage>
</organism>
<reference evidence="1 2" key="1">
    <citation type="submission" date="2013-05" db="EMBL/GenBank/DDBJ databases">
        <authorList>
            <person name="Strain E.A."/>
            <person name="Brown E."/>
            <person name="Allard M.W."/>
            <person name="Luo Y.L."/>
        </authorList>
    </citation>
    <scope>NUCLEOTIDE SEQUENCE [LARGE SCALE GENOMIC DNA]</scope>
    <source>
        <strain evidence="1 2">TS-15</strain>
    </source>
</reference>
<evidence type="ECO:0000313" key="1">
    <source>
        <dbReference type="EMBL" id="EPY07739.1"/>
    </source>
</evidence>
<evidence type="ECO:0000313" key="2">
    <source>
        <dbReference type="Proteomes" id="UP000015344"/>
    </source>
</evidence>
<protein>
    <submittedName>
        <fullName evidence="1">Uncharacterized protein</fullName>
    </submittedName>
</protein>
<comment type="caution">
    <text evidence="1">The sequence shown here is derived from an EMBL/GenBank/DDBJ whole genome shotgun (WGS) entry which is preliminary data.</text>
</comment>
<dbReference type="EMBL" id="ATMT01000033">
    <property type="protein sequence ID" value="EPY07739.1"/>
    <property type="molecule type" value="Genomic_DNA"/>
</dbReference>
<name>S9SSQ7_PAEAL</name>
<dbReference type="Proteomes" id="UP000015344">
    <property type="component" value="Unassembled WGS sequence"/>
</dbReference>
<proteinExistence type="predicted"/>
<accession>S9SSQ7</accession>
<gene>
    <name evidence="1" type="ORF">PAALTS15_09114</name>
</gene>
<sequence>MSRCLKNLGKEIIAYENEMQNITREDDIMLQSQFEHKMISRRLNFPDFDFTKDNLDRICIRLHLGYSEEQLMVTVRLTVRYERAWSSYICGRTAS</sequence>
<dbReference type="AlphaFoldDB" id="S9SSQ7"/>